<feature type="transmembrane region" description="Helical" evidence="2">
    <location>
        <begin position="15"/>
        <end position="41"/>
    </location>
</feature>
<keyword evidence="4" id="KW-1185">Reference proteome</keyword>
<dbReference type="KEGG" id="vg:20098370"/>
<feature type="compositionally biased region" description="Low complexity" evidence="1">
    <location>
        <begin position="92"/>
        <end position="103"/>
    </location>
</feature>
<reference evidence="3 4" key="1">
    <citation type="journal article" date="2014" name="BMC Genomics">
        <title>The genome and occlusion bodies of marine Penaeus monodon nudivirus (PmNV, also known as MBV and PemoNPV) suggest that it should be assigned to a new nudivirus genus that is distinct from the terrestrial nudiviruses.</title>
        <authorList>
            <person name="Yang Y.T."/>
            <person name="Lee D.Y."/>
            <person name="Wang Y."/>
            <person name="Hu J.M."/>
            <person name="Li W.H."/>
            <person name="Leu J.H."/>
            <person name="Chang G.D."/>
            <person name="Ke H.M."/>
            <person name="Kang S.T."/>
            <person name="Lin S.S."/>
            <person name="Kou G.H."/>
            <person name="Lo C.F."/>
        </authorList>
    </citation>
    <scope>NUCLEOTIDE SEQUENCE [LARGE SCALE GENOMIC DNA]</scope>
    <source>
        <strain evidence="3">Indonesia</strain>
    </source>
</reference>
<dbReference type="Proteomes" id="UP000203413">
    <property type="component" value="Segment"/>
</dbReference>
<keyword evidence="2" id="KW-0472">Membrane</keyword>
<organism evidence="3 4">
    <name type="scientific">Penaeus monodon nudivirus</name>
    <dbReference type="NCBI Taxonomy" id="1529056"/>
    <lineage>
        <taxon>Viruses</taxon>
        <taxon>Viruses incertae sedis</taxon>
        <taxon>Naldaviricetes</taxon>
        <taxon>Lefavirales</taxon>
        <taxon>Nudiviridae</taxon>
        <taxon>Gammanudivirus</taxon>
        <taxon>Gammanudivirus pemonodonis</taxon>
    </lineage>
</organism>
<keyword evidence="2" id="KW-0812">Transmembrane</keyword>
<feature type="region of interest" description="Disordered" evidence="1">
    <location>
        <begin position="62"/>
        <end position="115"/>
    </location>
</feature>
<evidence type="ECO:0000313" key="3">
    <source>
        <dbReference type="EMBL" id="AII15852.1"/>
    </source>
</evidence>
<sequence length="115" mass="13039">MEFVTMLDAAIGLTAIYVLYNLLPTNIFFLLCLLFIFFYLVNSCNLKQCMPTTMIRLYRKSNKKEDDGGNTDDSDGTDTDYEDCDDDESCNDTENSNTTNINKSTKKDNEALKVA</sequence>
<dbReference type="RefSeq" id="YP_009051902.1">
    <property type="nucleotide sequence ID" value="NC_024692.1"/>
</dbReference>
<gene>
    <name evidence="3" type="ORF">PmNV_064</name>
</gene>
<dbReference type="EMBL" id="KJ184318">
    <property type="protein sequence ID" value="AII15852.1"/>
    <property type="molecule type" value="Genomic_DNA"/>
</dbReference>
<evidence type="ECO:0000256" key="2">
    <source>
        <dbReference type="SAM" id="Phobius"/>
    </source>
</evidence>
<name>A0A076FCA7_9VIRU</name>
<feature type="compositionally biased region" description="Basic and acidic residues" evidence="1">
    <location>
        <begin position="105"/>
        <end position="115"/>
    </location>
</feature>
<proteinExistence type="predicted"/>
<evidence type="ECO:0000256" key="1">
    <source>
        <dbReference type="SAM" id="MobiDB-lite"/>
    </source>
</evidence>
<feature type="compositionally biased region" description="Acidic residues" evidence="1">
    <location>
        <begin position="68"/>
        <end position="91"/>
    </location>
</feature>
<accession>A0A076FCA7</accession>
<keyword evidence="2" id="KW-1133">Transmembrane helix</keyword>
<evidence type="ECO:0000313" key="4">
    <source>
        <dbReference type="Proteomes" id="UP000203413"/>
    </source>
</evidence>
<protein>
    <submittedName>
        <fullName evidence="3">Uncharacterized protein</fullName>
    </submittedName>
</protein>
<dbReference type="GeneID" id="20098370"/>